<dbReference type="InterPro" id="IPR007080">
    <property type="entry name" value="RNA_pol_Rpb1_1"/>
</dbReference>
<evidence type="ECO:0000259" key="7">
    <source>
        <dbReference type="SMART" id="SM00663"/>
    </source>
</evidence>
<dbReference type="PANTHER" id="PTHR19376">
    <property type="entry name" value="DNA-DIRECTED RNA POLYMERASE"/>
    <property type="match status" value="1"/>
</dbReference>
<name>A0A6C0HDD8_9ZZZZ</name>
<dbReference type="InterPro" id="IPR006592">
    <property type="entry name" value="RNA_pol_N"/>
</dbReference>
<dbReference type="Pfam" id="PF04997">
    <property type="entry name" value="RNA_pol_Rpb1_1"/>
    <property type="match status" value="1"/>
</dbReference>
<evidence type="ECO:0000256" key="6">
    <source>
        <dbReference type="ARBA" id="ARBA00023163"/>
    </source>
</evidence>
<reference evidence="8" key="1">
    <citation type="journal article" date="2020" name="Nature">
        <title>Giant virus diversity and host interactions through global metagenomics.</title>
        <authorList>
            <person name="Schulz F."/>
            <person name="Roux S."/>
            <person name="Paez-Espino D."/>
            <person name="Jungbluth S."/>
            <person name="Walsh D.A."/>
            <person name="Denef V.J."/>
            <person name="McMahon K.D."/>
            <person name="Konstantinidis K.T."/>
            <person name="Eloe-Fadrosh E.A."/>
            <person name="Kyrpides N.C."/>
            <person name="Woyke T."/>
        </authorList>
    </citation>
    <scope>NUCLEOTIDE SEQUENCE</scope>
    <source>
        <strain evidence="8">GVMAG-M-3300023179-92</strain>
    </source>
</reference>
<dbReference type="Gene3D" id="3.30.1490.180">
    <property type="entry name" value="RNA polymerase ii"/>
    <property type="match status" value="2"/>
</dbReference>
<dbReference type="GO" id="GO:0005736">
    <property type="term" value="C:RNA polymerase I complex"/>
    <property type="evidence" value="ECO:0007669"/>
    <property type="project" value="TreeGrafter"/>
</dbReference>
<evidence type="ECO:0000256" key="3">
    <source>
        <dbReference type="ARBA" id="ARBA00022478"/>
    </source>
</evidence>
<keyword evidence="3" id="KW-0240">DNA-directed RNA polymerase</keyword>
<organism evidence="8">
    <name type="scientific">viral metagenome</name>
    <dbReference type="NCBI Taxonomy" id="1070528"/>
    <lineage>
        <taxon>unclassified sequences</taxon>
        <taxon>metagenomes</taxon>
        <taxon>organismal metagenomes</taxon>
    </lineage>
</organism>
<proteinExistence type="inferred from homology"/>
<dbReference type="GO" id="GO:0003677">
    <property type="term" value="F:DNA binding"/>
    <property type="evidence" value="ECO:0007669"/>
    <property type="project" value="InterPro"/>
</dbReference>
<dbReference type="SUPFAM" id="SSF64484">
    <property type="entry name" value="beta and beta-prime subunits of DNA dependent RNA-polymerase"/>
    <property type="match status" value="1"/>
</dbReference>
<evidence type="ECO:0000256" key="2">
    <source>
        <dbReference type="ARBA" id="ARBA00012418"/>
    </source>
</evidence>
<sequence>MSSFIKPKKEKKRVIQEKFEYKSPVQTIKRSKRSLGVRINKTDVIIPRQVFKNVNVVERKIETKELDKVEFTFLSDEEILEGSVTEITDTTFGGPKSLYDMKMGPVTTKDTCVTCEGNWEECPGHFGHIPLAVKIPHPILYKKILDYLKIFCMECKKLVITDKRLKIISINKIKDEQKFPRIIKDVCDNIDCCMHCKNKLPIYTFLDDKYIKEINDKKLPVTYEEISNLFFNIREKDVEKLGLDPKRIHPSHYIISNLLVVPTCVRPPVVMSNESRPQHDDLTYKYIDILKTNKKILESNNENTLYNLTNNLVFHIKTLFNNNKGKARDLQGIRPIKCIKKRLERKTGLIRKHIQGKRSNFCGRTVIGPEANCMVDEIVIPQQFAENLTYPVTVNDFNKEKCQKMLEDGKVIYIFRDGKKIIARYACWTEGSPWREGDFILRDNKHYLIDNFISRYNTLPHNSLTLKETDKILRVNYTDDKKYNTYEPFIMPKRKEFLLKTGDVIERKLQNGDWVVLNRQPTLWKGSMRAKKVVIRPGNTIRFNLASTAAFNADFDTVKTVKNRETEKVETL</sequence>
<dbReference type="GO" id="GO:0006351">
    <property type="term" value="P:DNA-templated transcription"/>
    <property type="evidence" value="ECO:0007669"/>
    <property type="project" value="InterPro"/>
</dbReference>
<dbReference type="PANTHER" id="PTHR19376:SF11">
    <property type="entry name" value="DNA-DIRECTED RNA POLYMERASE I SUBUNIT RPA1"/>
    <property type="match status" value="1"/>
</dbReference>
<dbReference type="InterPro" id="IPR044893">
    <property type="entry name" value="RNA_pol_Rpb1_clamp_domain"/>
</dbReference>
<dbReference type="InterPro" id="IPR045867">
    <property type="entry name" value="DNA-dir_RpoC_beta_prime"/>
</dbReference>
<dbReference type="EMBL" id="MN739934">
    <property type="protein sequence ID" value="QHT78519.1"/>
    <property type="molecule type" value="Genomic_DNA"/>
</dbReference>
<dbReference type="SMART" id="SM00663">
    <property type="entry name" value="RPOLA_N"/>
    <property type="match status" value="1"/>
</dbReference>
<dbReference type="Gene3D" id="4.10.860.120">
    <property type="entry name" value="RNA polymerase II, clamp domain"/>
    <property type="match status" value="1"/>
</dbReference>
<accession>A0A6C0HDD8</accession>
<dbReference type="Gene3D" id="2.40.40.20">
    <property type="match status" value="2"/>
</dbReference>
<evidence type="ECO:0000256" key="5">
    <source>
        <dbReference type="ARBA" id="ARBA00022695"/>
    </source>
</evidence>
<comment type="similarity">
    <text evidence="1">Belongs to the RNA polymerase beta' chain family.</text>
</comment>
<keyword evidence="6" id="KW-0804">Transcription</keyword>
<dbReference type="Pfam" id="PF00623">
    <property type="entry name" value="RNA_pol_Rpb1_2"/>
    <property type="match status" value="2"/>
</dbReference>
<dbReference type="InterPro" id="IPR000722">
    <property type="entry name" value="RNA_pol_asu"/>
</dbReference>
<dbReference type="AlphaFoldDB" id="A0A6C0HDD8"/>
<dbReference type="GO" id="GO:0003899">
    <property type="term" value="F:DNA-directed RNA polymerase activity"/>
    <property type="evidence" value="ECO:0007669"/>
    <property type="project" value="UniProtKB-EC"/>
</dbReference>
<protein>
    <recommendedName>
        <fullName evidence="2">DNA-directed RNA polymerase</fullName>
        <ecNumber evidence="2">2.7.7.6</ecNumber>
    </recommendedName>
</protein>
<evidence type="ECO:0000256" key="1">
    <source>
        <dbReference type="ARBA" id="ARBA00006460"/>
    </source>
</evidence>
<feature type="domain" description="RNA polymerase N-terminal" evidence="7">
    <location>
        <begin position="251"/>
        <end position="566"/>
    </location>
</feature>
<keyword evidence="5" id="KW-0548">Nucleotidyltransferase</keyword>
<evidence type="ECO:0000313" key="8">
    <source>
        <dbReference type="EMBL" id="QHT78519.1"/>
    </source>
</evidence>
<evidence type="ECO:0000256" key="4">
    <source>
        <dbReference type="ARBA" id="ARBA00022679"/>
    </source>
</evidence>
<keyword evidence="4" id="KW-0808">Transferase</keyword>
<dbReference type="EC" id="2.7.7.6" evidence="2"/>